<evidence type="ECO:0000313" key="1">
    <source>
        <dbReference type="EMBL" id="OGG03166.1"/>
    </source>
</evidence>
<dbReference type="Proteomes" id="UP000176665">
    <property type="component" value="Unassembled WGS sequence"/>
</dbReference>
<organism evidence="1 2">
    <name type="scientific">Candidatus Gottesmanbacteria bacterium RBG_16_37_8</name>
    <dbReference type="NCBI Taxonomy" id="1798371"/>
    <lineage>
        <taxon>Bacteria</taxon>
        <taxon>Candidatus Gottesmaniibacteriota</taxon>
    </lineage>
</organism>
<comment type="caution">
    <text evidence="1">The sequence shown here is derived from an EMBL/GenBank/DDBJ whole genome shotgun (WGS) entry which is preliminary data.</text>
</comment>
<dbReference type="STRING" id="1798371.A2W14_03655"/>
<evidence type="ECO:0000313" key="2">
    <source>
        <dbReference type="Proteomes" id="UP000176665"/>
    </source>
</evidence>
<sequence length="206" mass="23524">MPEVVFTRPDYETVTHYLFVWSQKLISLAKTNKWTVSDLKKTQASLRKFTAVIKKNTPQLVLLHGHGNYSAISCQNEEILLEKGRNEELIKNTDTYAFSCETAKELGPAAVKKGAKSYIGYDEVFVFATTKGKEKDPLKDKRAAKFLEPALEVSTSLLRRLSPRTSFQNSQKAFKKNIDSLISSKSKEVYLVRYLLWNLRHQVCLT</sequence>
<dbReference type="EMBL" id="MFJA01000038">
    <property type="protein sequence ID" value="OGG03166.1"/>
    <property type="molecule type" value="Genomic_DNA"/>
</dbReference>
<name>A0A1F5YSU2_9BACT</name>
<gene>
    <name evidence="1" type="ORF">A2W14_03655</name>
</gene>
<reference evidence="1 2" key="1">
    <citation type="journal article" date="2016" name="Nat. Commun.">
        <title>Thousands of microbial genomes shed light on interconnected biogeochemical processes in an aquifer system.</title>
        <authorList>
            <person name="Anantharaman K."/>
            <person name="Brown C.T."/>
            <person name="Hug L.A."/>
            <person name="Sharon I."/>
            <person name="Castelle C.J."/>
            <person name="Probst A.J."/>
            <person name="Thomas B.C."/>
            <person name="Singh A."/>
            <person name="Wilkins M.J."/>
            <person name="Karaoz U."/>
            <person name="Brodie E.L."/>
            <person name="Williams K.H."/>
            <person name="Hubbard S.S."/>
            <person name="Banfield J.F."/>
        </authorList>
    </citation>
    <scope>NUCLEOTIDE SEQUENCE [LARGE SCALE GENOMIC DNA]</scope>
</reference>
<dbReference type="AlphaFoldDB" id="A0A1F5YSU2"/>
<protein>
    <submittedName>
        <fullName evidence="1">Uncharacterized protein</fullName>
    </submittedName>
</protein>
<proteinExistence type="predicted"/>
<accession>A0A1F5YSU2</accession>